<dbReference type="SUPFAM" id="SSF53098">
    <property type="entry name" value="Ribonuclease H-like"/>
    <property type="match status" value="1"/>
</dbReference>
<evidence type="ECO:0000313" key="1">
    <source>
        <dbReference type="EMBL" id="KAK6175010.1"/>
    </source>
</evidence>
<accession>A0AAN8JGD3</accession>
<proteinExistence type="predicted"/>
<gene>
    <name evidence="1" type="ORF">SNE40_013552</name>
</gene>
<dbReference type="EMBL" id="JAZGQO010000010">
    <property type="protein sequence ID" value="KAK6175010.1"/>
    <property type="molecule type" value="Genomic_DNA"/>
</dbReference>
<evidence type="ECO:0000313" key="2">
    <source>
        <dbReference type="Proteomes" id="UP001347796"/>
    </source>
</evidence>
<dbReference type="InterPro" id="IPR052035">
    <property type="entry name" value="ZnF_BED_domain_contain"/>
</dbReference>
<name>A0AAN8JGD3_PATCE</name>
<keyword evidence="2" id="KW-1185">Reference proteome</keyword>
<protein>
    <submittedName>
        <fullName evidence="1">Uncharacterized protein</fullName>
    </submittedName>
</protein>
<dbReference type="PANTHER" id="PTHR46481:SF9">
    <property type="entry name" value="ZINC FINGER BED DOMAIN-CONTAINING PROTEIN 1-LIKE"/>
    <property type="match status" value="1"/>
</dbReference>
<sequence length="150" mass="16963">MVCLTTDNGANITQAVSLHNYIRLQCFGHILNMAINNALKDQRIDKAVASFKEVVSAFSYSWRKKRELLKIQQKLHMPENCLISNCDTRWGSLQSMIGRYLEQEKAITQVLSSDRKSLSLIPKWQTVCVMVSINKALADFTDALSGEDLP</sequence>
<reference evidence="1 2" key="1">
    <citation type="submission" date="2024-01" db="EMBL/GenBank/DDBJ databases">
        <title>The genome of the rayed Mediterranean limpet Patella caerulea (Linnaeus, 1758).</title>
        <authorList>
            <person name="Anh-Thu Weber A."/>
            <person name="Halstead-Nussloch G."/>
        </authorList>
    </citation>
    <scope>NUCLEOTIDE SEQUENCE [LARGE SCALE GENOMIC DNA]</scope>
    <source>
        <strain evidence="1">AATW-2023a</strain>
        <tissue evidence="1">Whole specimen</tissue>
    </source>
</reference>
<comment type="caution">
    <text evidence="1">The sequence shown here is derived from an EMBL/GenBank/DDBJ whole genome shotgun (WGS) entry which is preliminary data.</text>
</comment>
<organism evidence="1 2">
    <name type="scientific">Patella caerulea</name>
    <name type="common">Rayed Mediterranean limpet</name>
    <dbReference type="NCBI Taxonomy" id="87958"/>
    <lineage>
        <taxon>Eukaryota</taxon>
        <taxon>Metazoa</taxon>
        <taxon>Spiralia</taxon>
        <taxon>Lophotrochozoa</taxon>
        <taxon>Mollusca</taxon>
        <taxon>Gastropoda</taxon>
        <taxon>Patellogastropoda</taxon>
        <taxon>Patelloidea</taxon>
        <taxon>Patellidae</taxon>
        <taxon>Patella</taxon>
    </lineage>
</organism>
<dbReference type="AlphaFoldDB" id="A0AAN8JGD3"/>
<dbReference type="InterPro" id="IPR012337">
    <property type="entry name" value="RNaseH-like_sf"/>
</dbReference>
<dbReference type="Proteomes" id="UP001347796">
    <property type="component" value="Unassembled WGS sequence"/>
</dbReference>
<dbReference type="PANTHER" id="PTHR46481">
    <property type="entry name" value="ZINC FINGER BED DOMAIN-CONTAINING PROTEIN 4"/>
    <property type="match status" value="1"/>
</dbReference>